<protein>
    <recommendedName>
        <fullName evidence="3">Replication protein</fullName>
    </recommendedName>
</protein>
<proteinExistence type="predicted"/>
<comment type="caution">
    <text evidence="1">The sequence shown here is derived from an EMBL/GenBank/DDBJ whole genome shotgun (WGS) entry which is preliminary data.</text>
</comment>
<sequence>MSVFSITPHFWCADRGIPHPSLIVFSGRGLQLKWFLDNALPRAALPRWNACQKALVEALEPLGADRQARDASRVLRLVESLHSKSGERVEVVDVQGSADEPVRYDFEQLAEILLPLTRFELQRLREHRAAQKVDRQLRLQLVRDNPKAEIFKGYNGRSLAWARLEDIRKLGQLRDGWVSKQGASMRTTSLHWQLNFLCLSGAVNPSTFHFEAKELAKQLDPNWAFSISELGTLRKKAESYASGQKIEFGGREWPALYTPKNQTLIDIFGITDAEQRQLRTIITPALATERDTIRQREKRRAAGVQERSEYLSSFHDRRAQIKTLKAEGVAVAEIARRLDVTRATVYTALKA</sequence>
<evidence type="ECO:0008006" key="3">
    <source>
        <dbReference type="Google" id="ProtNLM"/>
    </source>
</evidence>
<reference evidence="1 2" key="1">
    <citation type="submission" date="2018-08" db="EMBL/GenBank/DDBJ databases">
        <title>Recombination of ecologically and evolutionarily significant loci maintains genetic cohesion in the Pseudomonas syringae species complex.</title>
        <authorList>
            <person name="Dillon M."/>
            <person name="Thakur S."/>
            <person name="Almeida R.N.D."/>
            <person name="Weir B.S."/>
            <person name="Guttman D.S."/>
        </authorList>
    </citation>
    <scope>NUCLEOTIDE SEQUENCE [LARGE SCALE GENOMIC DNA]</scope>
    <source>
        <strain evidence="1 2">ICMP 6941</strain>
    </source>
</reference>
<evidence type="ECO:0000313" key="2">
    <source>
        <dbReference type="Proteomes" id="UP000276194"/>
    </source>
</evidence>
<dbReference type="AlphaFoldDB" id="A0A3M5JAP1"/>
<dbReference type="EMBL" id="RBTD01000214">
    <property type="protein sequence ID" value="RMT20455.1"/>
    <property type="molecule type" value="Genomic_DNA"/>
</dbReference>
<name>A0A3M5JAP1_PSEA0</name>
<dbReference type="Proteomes" id="UP000276194">
    <property type="component" value="Unassembled WGS sequence"/>
</dbReference>
<evidence type="ECO:0000313" key="1">
    <source>
        <dbReference type="EMBL" id="RMT20455.1"/>
    </source>
</evidence>
<accession>A0A3M5JAP1</accession>
<organism evidence="1 2">
    <name type="scientific">Pseudomonas amygdali pv. mori</name>
    <dbReference type="NCBI Taxonomy" id="34065"/>
    <lineage>
        <taxon>Bacteria</taxon>
        <taxon>Pseudomonadati</taxon>
        <taxon>Pseudomonadota</taxon>
        <taxon>Gammaproteobacteria</taxon>
        <taxon>Pseudomonadales</taxon>
        <taxon>Pseudomonadaceae</taxon>
        <taxon>Pseudomonas</taxon>
        <taxon>Pseudomonas amygdali</taxon>
    </lineage>
</organism>
<dbReference type="Pfam" id="PF13384">
    <property type="entry name" value="HTH_23"/>
    <property type="match status" value="1"/>
</dbReference>
<gene>
    <name evidence="1" type="ORF">ALP52_00593</name>
</gene>